<evidence type="ECO:0000259" key="8">
    <source>
        <dbReference type="Pfam" id="PF02272"/>
    </source>
</evidence>
<dbReference type="SUPFAM" id="SSF64182">
    <property type="entry name" value="DHH phosphoesterases"/>
    <property type="match status" value="1"/>
</dbReference>
<dbReference type="RefSeq" id="WP_185258331.1">
    <property type="nucleotide sequence ID" value="NZ_AP023368.1"/>
</dbReference>
<sequence length="591" mass="66487">MEKWVLRNKKADFESIMQKHSISECLARLIVNRGLLQEGDIDLYLNPDYSRICTPYGMKDITKACEILEDKINRSLPIRIVGDYDVDGISSTYILYKALTLCGARVDYEIPDRIKDGYGINEQIIDAAFEAGIDTILTCDNGIAALAQVQKAKQLGMTVIITDHHDIPYIMEEEKKRYLLPEADAVVNPKQEECEYPFKQLCGAAVAYKLMEVLFKSNGIDEAELIPLREIVAIATVCDVMELTGENRILVKKGLELLRKTENLGLRALMEMNGIALENLTSYHLGYVIGPCLNAGGRLDTAKKGLRLLLAESREDARKQAEELKNLNDLRKQMTEEGLFGAVSMIEGSGLKEDKVLVVYLQECHESLAGIIAGRLREKYNKPAIVLTKAHEMVKGSGRSIEKYNMHEELTRVAEHLTKFGGHPMAAGMSLTIEAIEPFRSSLNKNTILTAEDLIPKVVIDIVLPLGLITEEMIEELKVLEPFGKGNEKPLFADRSLSVLKLSVIGKNKNVIKLLVRNQYGKEMEAMYFGDTSGFLEGLYDNYGKTEVERAFTHRENKIKLSLTYYPTINEYNGNRSIQIIIQNYLYEKAE</sequence>
<evidence type="ECO:0000256" key="3">
    <source>
        <dbReference type="ARBA" id="ARBA00022722"/>
    </source>
</evidence>
<comment type="similarity">
    <text evidence="1">Belongs to the RecJ family.</text>
</comment>
<dbReference type="InterPro" id="IPR004610">
    <property type="entry name" value="RecJ"/>
</dbReference>
<feature type="domain" description="RecJ OB" evidence="9">
    <location>
        <begin position="460"/>
        <end position="583"/>
    </location>
</feature>
<keyword evidence="6" id="KW-0175">Coiled coil</keyword>
<evidence type="ECO:0000256" key="5">
    <source>
        <dbReference type="ARBA" id="ARBA00022839"/>
    </source>
</evidence>
<dbReference type="GO" id="GO:0008409">
    <property type="term" value="F:5'-3' exonuclease activity"/>
    <property type="evidence" value="ECO:0007669"/>
    <property type="project" value="InterPro"/>
</dbReference>
<evidence type="ECO:0000313" key="11">
    <source>
        <dbReference type="Proteomes" id="UP000515703"/>
    </source>
</evidence>
<gene>
    <name evidence="10" type="primary">recJ</name>
    <name evidence="10" type="ORF">bsdcttw_10050</name>
</gene>
<keyword evidence="5 10" id="KW-0269">Exonuclease</keyword>
<evidence type="ECO:0000256" key="2">
    <source>
        <dbReference type="ARBA" id="ARBA00019841"/>
    </source>
</evidence>
<evidence type="ECO:0000259" key="9">
    <source>
        <dbReference type="Pfam" id="PF17768"/>
    </source>
</evidence>
<dbReference type="GO" id="GO:0003676">
    <property type="term" value="F:nucleic acid binding"/>
    <property type="evidence" value="ECO:0007669"/>
    <property type="project" value="InterPro"/>
</dbReference>
<keyword evidence="11" id="KW-1185">Reference proteome</keyword>
<dbReference type="AlphaFoldDB" id="A0A7I8DKW3"/>
<dbReference type="EMBL" id="AP023368">
    <property type="protein sequence ID" value="BCJ97964.1"/>
    <property type="molecule type" value="Genomic_DNA"/>
</dbReference>
<organism evidence="10 11">
    <name type="scientific">Anaerocolumna chitinilytica</name>
    <dbReference type="NCBI Taxonomy" id="1727145"/>
    <lineage>
        <taxon>Bacteria</taxon>
        <taxon>Bacillati</taxon>
        <taxon>Bacillota</taxon>
        <taxon>Clostridia</taxon>
        <taxon>Lachnospirales</taxon>
        <taxon>Lachnospiraceae</taxon>
        <taxon>Anaerocolumna</taxon>
    </lineage>
</organism>
<dbReference type="GO" id="GO:0006310">
    <property type="term" value="P:DNA recombination"/>
    <property type="evidence" value="ECO:0007669"/>
    <property type="project" value="InterPro"/>
</dbReference>
<feature type="domain" description="DHHA1" evidence="8">
    <location>
        <begin position="354"/>
        <end position="444"/>
    </location>
</feature>
<reference evidence="10 11" key="2">
    <citation type="submission" date="2020-08" db="EMBL/GenBank/DDBJ databases">
        <authorList>
            <person name="Ueki A."/>
            <person name="Tonouchi A."/>
        </authorList>
    </citation>
    <scope>NUCLEOTIDE SEQUENCE [LARGE SCALE GENOMIC DNA]</scope>
    <source>
        <strain evidence="10 11">CTTW</strain>
    </source>
</reference>
<dbReference type="InterPro" id="IPR038763">
    <property type="entry name" value="DHH_sf"/>
</dbReference>
<evidence type="ECO:0000313" key="10">
    <source>
        <dbReference type="EMBL" id="BCJ97964.1"/>
    </source>
</evidence>
<evidence type="ECO:0000259" key="7">
    <source>
        <dbReference type="Pfam" id="PF01368"/>
    </source>
</evidence>
<protein>
    <recommendedName>
        <fullName evidence="2">Single-stranded-DNA-specific exonuclease RecJ</fullName>
    </recommendedName>
</protein>
<dbReference type="Gene3D" id="3.10.310.30">
    <property type="match status" value="1"/>
</dbReference>
<keyword evidence="4" id="KW-0378">Hydrolase</keyword>
<dbReference type="InterPro" id="IPR003156">
    <property type="entry name" value="DHHA1_dom"/>
</dbReference>
<dbReference type="InterPro" id="IPR051673">
    <property type="entry name" value="SSDNA_exonuclease_RecJ"/>
</dbReference>
<dbReference type="Pfam" id="PF01368">
    <property type="entry name" value="DHH"/>
    <property type="match status" value="1"/>
</dbReference>
<dbReference type="Pfam" id="PF02272">
    <property type="entry name" value="DHHA1"/>
    <property type="match status" value="1"/>
</dbReference>
<dbReference type="Gene3D" id="3.90.1640.30">
    <property type="match status" value="1"/>
</dbReference>
<dbReference type="NCBIfam" id="TIGR00644">
    <property type="entry name" value="recJ"/>
    <property type="match status" value="1"/>
</dbReference>
<evidence type="ECO:0000256" key="1">
    <source>
        <dbReference type="ARBA" id="ARBA00005915"/>
    </source>
</evidence>
<accession>A0A7I8DKW3</accession>
<dbReference type="Pfam" id="PF17768">
    <property type="entry name" value="RecJ_OB"/>
    <property type="match status" value="1"/>
</dbReference>
<feature type="coiled-coil region" evidence="6">
    <location>
        <begin position="307"/>
        <end position="337"/>
    </location>
</feature>
<dbReference type="PANTHER" id="PTHR30255:SF2">
    <property type="entry name" value="SINGLE-STRANDED-DNA-SPECIFIC EXONUCLEASE RECJ"/>
    <property type="match status" value="1"/>
</dbReference>
<dbReference type="KEGG" id="acht:bsdcttw_10050"/>
<dbReference type="Proteomes" id="UP000515703">
    <property type="component" value="Chromosome"/>
</dbReference>
<proteinExistence type="inferred from homology"/>
<dbReference type="PANTHER" id="PTHR30255">
    <property type="entry name" value="SINGLE-STRANDED-DNA-SPECIFIC EXONUCLEASE RECJ"/>
    <property type="match status" value="1"/>
</dbReference>
<keyword evidence="3" id="KW-0540">Nuclease</keyword>
<evidence type="ECO:0000256" key="6">
    <source>
        <dbReference type="SAM" id="Coils"/>
    </source>
</evidence>
<name>A0A7I8DKW3_9FIRM</name>
<reference evidence="10 11" key="1">
    <citation type="submission" date="2020-08" db="EMBL/GenBank/DDBJ databases">
        <title>Draft genome sequencing of an Anaerocolumna strain isolated from anoxic soil subjected to BSD treatment.</title>
        <authorList>
            <person name="Uek A."/>
            <person name="Tonouchi A."/>
        </authorList>
    </citation>
    <scope>NUCLEOTIDE SEQUENCE [LARGE SCALE GENOMIC DNA]</scope>
    <source>
        <strain evidence="10 11">CTTW</strain>
    </source>
</reference>
<dbReference type="GO" id="GO:0006281">
    <property type="term" value="P:DNA repair"/>
    <property type="evidence" value="ECO:0007669"/>
    <property type="project" value="InterPro"/>
</dbReference>
<dbReference type="InterPro" id="IPR041122">
    <property type="entry name" value="RecJ_OB"/>
</dbReference>
<dbReference type="InterPro" id="IPR001667">
    <property type="entry name" value="DDH_dom"/>
</dbReference>
<evidence type="ECO:0000256" key="4">
    <source>
        <dbReference type="ARBA" id="ARBA00022801"/>
    </source>
</evidence>
<feature type="domain" description="DDH" evidence="7">
    <location>
        <begin position="78"/>
        <end position="222"/>
    </location>
</feature>